<reference evidence="2 3" key="1">
    <citation type="submission" date="2020-05" db="EMBL/GenBank/DDBJ databases">
        <title>Bremerella alba sp. nov., a novel planctomycete isolated from the surface of the macroalga Fucus spiralis.</title>
        <authorList>
            <person name="Godinho O."/>
            <person name="Botelho R."/>
            <person name="Albuquerque L."/>
            <person name="Wiegand S."/>
            <person name="Da Costa M.S."/>
            <person name="Lobo-Da-Cunha A."/>
            <person name="Jogler C."/>
            <person name="Lage O.M."/>
        </authorList>
    </citation>
    <scope>NUCLEOTIDE SEQUENCE [LARGE SCALE GENOMIC DNA]</scope>
    <source>
        <strain evidence="2 3">FF15</strain>
    </source>
</reference>
<feature type="chain" id="PRO_5030517422" description="Carboxypeptidase regulatory-like domain-containing protein" evidence="1">
    <location>
        <begin position="21"/>
        <end position="134"/>
    </location>
</feature>
<evidence type="ECO:0000313" key="2">
    <source>
        <dbReference type="EMBL" id="MBA2117592.1"/>
    </source>
</evidence>
<evidence type="ECO:0000313" key="3">
    <source>
        <dbReference type="Proteomes" id="UP000551616"/>
    </source>
</evidence>
<proteinExistence type="predicted"/>
<evidence type="ECO:0008006" key="4">
    <source>
        <dbReference type="Google" id="ProtNLM"/>
    </source>
</evidence>
<name>A0A7V9A9M6_9BACT</name>
<gene>
    <name evidence="2" type="ORF">HOV93_47910</name>
</gene>
<dbReference type="RefSeq" id="WP_235990858.1">
    <property type="nucleotide sequence ID" value="NZ_JABRWO010000016.1"/>
</dbReference>
<dbReference type="Proteomes" id="UP000551616">
    <property type="component" value="Unassembled WGS sequence"/>
</dbReference>
<dbReference type="AlphaFoldDB" id="A0A7V9A9M6"/>
<organism evidence="2 3">
    <name type="scientific">Bremerella alba</name>
    <dbReference type="NCBI Taxonomy" id="980252"/>
    <lineage>
        <taxon>Bacteria</taxon>
        <taxon>Pseudomonadati</taxon>
        <taxon>Planctomycetota</taxon>
        <taxon>Planctomycetia</taxon>
        <taxon>Pirellulales</taxon>
        <taxon>Pirellulaceae</taxon>
        <taxon>Bremerella</taxon>
    </lineage>
</organism>
<comment type="caution">
    <text evidence="2">The sequence shown here is derived from an EMBL/GenBank/DDBJ whole genome shotgun (WGS) entry which is preliminary data.</text>
</comment>
<feature type="signal peptide" evidence="1">
    <location>
        <begin position="1"/>
        <end position="20"/>
    </location>
</feature>
<keyword evidence="3" id="KW-1185">Reference proteome</keyword>
<evidence type="ECO:0000256" key="1">
    <source>
        <dbReference type="SAM" id="SignalP"/>
    </source>
</evidence>
<dbReference type="PROSITE" id="PS51257">
    <property type="entry name" value="PROKAR_LIPOPROTEIN"/>
    <property type="match status" value="1"/>
</dbReference>
<dbReference type="EMBL" id="JABRWO010000016">
    <property type="protein sequence ID" value="MBA2117592.1"/>
    <property type="molecule type" value="Genomic_DNA"/>
</dbReference>
<sequence length="134" mass="14462">MRRNLALVVCLIFGSLGCGSNSSAPGMHPVKGTVTFDGKPIETGRILFRQSEGDGQAFSAEIVDGSYELEVKEGPSDVTITASRLLPGKFDNSNGTPEQMGEMYIPSKYNRKTELSALVTPDGENEFPFDLISK</sequence>
<protein>
    <recommendedName>
        <fullName evidence="4">Carboxypeptidase regulatory-like domain-containing protein</fullName>
    </recommendedName>
</protein>
<accession>A0A7V9A9M6</accession>
<keyword evidence="1" id="KW-0732">Signal</keyword>